<dbReference type="Pfam" id="PF19086">
    <property type="entry name" value="Terpene_syn_C_2"/>
    <property type="match status" value="1"/>
</dbReference>
<keyword evidence="1 2" id="KW-0456">Lyase</keyword>
<sequence length="340" mass="38769">MGFVVVRVPPALLPGIGFRLPEVACQTRPRINVDYPTIYEDNAAWVAEFLPFADAEAMQSLLECRYPMWDSLVYPRGLAERVTHSSQMTSLAFEVDDIAVLQDALFGEVAEAQAADHPYGRAYADVFATFKRNMPEGVYRRYRQTWQDWFGAVLKENHYRRSLHTPDFDTYLNLRRISVGLQPYIVTIEYILDMDLTDLLAADPDLAKAGDLAVEHAMFVNDLFSCRAECFKGDHFNAVGVLLHRHVPNLQHAVDLICDRIHQADQARTALGEQLRRRYPNPALRAYLDTLDDFCAGNLRWSLETTRYNGTGNTWNGLRTGRVTFRHDQTVIVREARPAS</sequence>
<dbReference type="PANTHER" id="PTHR35201:SF4">
    <property type="entry name" value="BETA-PINACENE SYNTHASE-RELATED"/>
    <property type="match status" value="1"/>
</dbReference>
<comment type="caution">
    <text evidence="3">The sequence shown here is derived from an EMBL/GenBank/DDBJ whole genome shotgun (WGS) entry which is preliminary data.</text>
</comment>
<dbReference type="InterPro" id="IPR008949">
    <property type="entry name" value="Isoprenoid_synthase_dom_sf"/>
</dbReference>
<dbReference type="EC" id="4.2.3.-" evidence="2"/>
<evidence type="ECO:0000256" key="2">
    <source>
        <dbReference type="RuleBase" id="RU366034"/>
    </source>
</evidence>
<reference evidence="4" key="1">
    <citation type="journal article" date="2019" name="Int. J. Syst. Evol. Microbiol.">
        <title>The Global Catalogue of Microorganisms (GCM) 10K type strain sequencing project: providing services to taxonomists for standard genome sequencing and annotation.</title>
        <authorList>
            <consortium name="The Broad Institute Genomics Platform"/>
            <consortium name="The Broad Institute Genome Sequencing Center for Infectious Disease"/>
            <person name="Wu L."/>
            <person name="Ma J."/>
        </authorList>
    </citation>
    <scope>NUCLEOTIDE SEQUENCE [LARGE SCALE GENOMIC DNA]</scope>
    <source>
        <strain evidence="4">CCUG 53903</strain>
    </source>
</reference>
<evidence type="ECO:0000313" key="3">
    <source>
        <dbReference type="EMBL" id="MFC5831655.1"/>
    </source>
</evidence>
<keyword evidence="2" id="KW-0460">Magnesium</keyword>
<dbReference type="InterPro" id="IPR034686">
    <property type="entry name" value="Terpene_cyclase-like_2"/>
</dbReference>
<keyword evidence="2" id="KW-0479">Metal-binding</keyword>
<dbReference type="PANTHER" id="PTHR35201">
    <property type="entry name" value="TERPENE SYNTHASE"/>
    <property type="match status" value="1"/>
</dbReference>
<protein>
    <recommendedName>
        <fullName evidence="2">Terpene synthase</fullName>
        <ecNumber evidence="2">4.2.3.-</ecNumber>
    </recommendedName>
</protein>
<dbReference type="Gene3D" id="1.10.600.10">
    <property type="entry name" value="Farnesyl Diphosphate Synthase"/>
    <property type="match status" value="1"/>
</dbReference>
<accession>A0ABW1D3W1</accession>
<organism evidence="3 4">
    <name type="scientific">Nonomuraea insulae</name>
    <dbReference type="NCBI Taxonomy" id="1616787"/>
    <lineage>
        <taxon>Bacteria</taxon>
        <taxon>Bacillati</taxon>
        <taxon>Actinomycetota</taxon>
        <taxon>Actinomycetes</taxon>
        <taxon>Streptosporangiales</taxon>
        <taxon>Streptosporangiaceae</taxon>
        <taxon>Nonomuraea</taxon>
    </lineage>
</organism>
<dbReference type="SFLD" id="SFLDS00005">
    <property type="entry name" value="Isoprenoid_Synthase_Type_I"/>
    <property type="match status" value="1"/>
</dbReference>
<keyword evidence="4" id="KW-1185">Reference proteome</keyword>
<evidence type="ECO:0000256" key="1">
    <source>
        <dbReference type="ARBA" id="ARBA00023239"/>
    </source>
</evidence>
<name>A0ABW1D3W1_9ACTN</name>
<proteinExistence type="inferred from homology"/>
<evidence type="ECO:0000313" key="4">
    <source>
        <dbReference type="Proteomes" id="UP001596058"/>
    </source>
</evidence>
<gene>
    <name evidence="3" type="ORF">ACFPZ3_48070</name>
</gene>
<dbReference type="SFLD" id="SFLDG01020">
    <property type="entry name" value="Terpene_Cyclase_Like_2"/>
    <property type="match status" value="1"/>
</dbReference>
<dbReference type="SUPFAM" id="SSF48576">
    <property type="entry name" value="Terpenoid synthases"/>
    <property type="match status" value="1"/>
</dbReference>
<dbReference type="RefSeq" id="WP_379521125.1">
    <property type="nucleotide sequence ID" value="NZ_JBHSPA010000067.1"/>
</dbReference>
<dbReference type="Proteomes" id="UP001596058">
    <property type="component" value="Unassembled WGS sequence"/>
</dbReference>
<dbReference type="EMBL" id="JBHSPA010000067">
    <property type="protein sequence ID" value="MFC5831655.1"/>
    <property type="molecule type" value="Genomic_DNA"/>
</dbReference>
<comment type="cofactor">
    <cofactor evidence="2">
        <name>Mg(2+)</name>
        <dbReference type="ChEBI" id="CHEBI:18420"/>
    </cofactor>
</comment>
<comment type="similarity">
    <text evidence="2">Belongs to the terpene synthase family.</text>
</comment>